<dbReference type="InParanoid" id="A0A0C3P4P0"/>
<evidence type="ECO:0000313" key="2">
    <source>
        <dbReference type="EMBL" id="KIO08030.1"/>
    </source>
</evidence>
<dbReference type="Pfam" id="PF20209">
    <property type="entry name" value="DUF6570"/>
    <property type="match status" value="1"/>
</dbReference>
<evidence type="ECO:0000313" key="3">
    <source>
        <dbReference type="Proteomes" id="UP000054217"/>
    </source>
</evidence>
<gene>
    <name evidence="2" type="ORF">M404DRAFT_77745</name>
</gene>
<proteinExistence type="predicted"/>
<accession>A0A0C3P4P0</accession>
<dbReference type="EMBL" id="KN831958">
    <property type="protein sequence ID" value="KIO08030.1"/>
    <property type="molecule type" value="Genomic_DNA"/>
</dbReference>
<dbReference type="HOGENOM" id="CLU_030626_1_0_1"/>
<dbReference type="STRING" id="870435.A0A0C3P4P0"/>
<feature type="non-terminal residue" evidence="2">
    <location>
        <position position="1"/>
    </location>
</feature>
<evidence type="ECO:0000259" key="1">
    <source>
        <dbReference type="Pfam" id="PF20209"/>
    </source>
</evidence>
<dbReference type="OrthoDB" id="432234at2759"/>
<dbReference type="Proteomes" id="UP000054217">
    <property type="component" value="Unassembled WGS sequence"/>
</dbReference>
<keyword evidence="3" id="KW-1185">Reference proteome</keyword>
<feature type="non-terminal residue" evidence="2">
    <location>
        <position position="412"/>
    </location>
</feature>
<sequence length="412" mass="45880">YPIGPLLVCRCDSTWELVEQYPFLNLKDLRAIAGHHNVVLNGSLHHAMCIDALRLHECSVACPSLLYVFQQLRTAWQGRNLLPVLQLPVALERNIANVRRTRGLRGGRIPEEASQCFNRGNVALLPQDPTSLSNVLPLLLSDMRRVVCVVFAGVAFRPSVEALRKFPLVLVSRSRVKSVIEWLISNNEWYVESGITFSAENLVALVMGGEDTGVLQGIEITHLHNDNDPGEESGCFDWSTLTADLVTETVAYIEGDCLERSWCAMKASALAHAMDQKKFLVSRAGFELMNDNSPGFLTAVFPHLDPWGIGGFNHPAQRPEQQISFQCQLRNLLWQVDSPFAHDTCFPFICWNILQKCAASENTAFCISSARQHSLVNDVREAESSIMSLAEKLERNPKAKIDSTGEKGALRL</sequence>
<dbReference type="AlphaFoldDB" id="A0A0C3P4P0"/>
<reference evidence="3" key="2">
    <citation type="submission" date="2015-01" db="EMBL/GenBank/DDBJ databases">
        <title>Evolutionary Origins and Diversification of the Mycorrhizal Mutualists.</title>
        <authorList>
            <consortium name="DOE Joint Genome Institute"/>
            <consortium name="Mycorrhizal Genomics Consortium"/>
            <person name="Kohler A."/>
            <person name="Kuo A."/>
            <person name="Nagy L.G."/>
            <person name="Floudas D."/>
            <person name="Copeland A."/>
            <person name="Barry K.W."/>
            <person name="Cichocki N."/>
            <person name="Veneault-Fourrey C."/>
            <person name="LaButti K."/>
            <person name="Lindquist E.A."/>
            <person name="Lipzen A."/>
            <person name="Lundell T."/>
            <person name="Morin E."/>
            <person name="Murat C."/>
            <person name="Riley R."/>
            <person name="Ohm R."/>
            <person name="Sun H."/>
            <person name="Tunlid A."/>
            <person name="Henrissat B."/>
            <person name="Grigoriev I.V."/>
            <person name="Hibbett D.S."/>
            <person name="Martin F."/>
        </authorList>
    </citation>
    <scope>NUCLEOTIDE SEQUENCE [LARGE SCALE GENOMIC DNA]</scope>
    <source>
        <strain evidence="3">Marx 270</strain>
    </source>
</reference>
<feature type="domain" description="DUF6570" evidence="1">
    <location>
        <begin position="80"/>
        <end position="202"/>
    </location>
</feature>
<organism evidence="2 3">
    <name type="scientific">Pisolithus tinctorius Marx 270</name>
    <dbReference type="NCBI Taxonomy" id="870435"/>
    <lineage>
        <taxon>Eukaryota</taxon>
        <taxon>Fungi</taxon>
        <taxon>Dikarya</taxon>
        <taxon>Basidiomycota</taxon>
        <taxon>Agaricomycotina</taxon>
        <taxon>Agaricomycetes</taxon>
        <taxon>Agaricomycetidae</taxon>
        <taxon>Boletales</taxon>
        <taxon>Sclerodermatineae</taxon>
        <taxon>Pisolithaceae</taxon>
        <taxon>Pisolithus</taxon>
    </lineage>
</organism>
<reference evidence="2 3" key="1">
    <citation type="submission" date="2014-04" db="EMBL/GenBank/DDBJ databases">
        <authorList>
            <consortium name="DOE Joint Genome Institute"/>
            <person name="Kuo A."/>
            <person name="Kohler A."/>
            <person name="Costa M.D."/>
            <person name="Nagy L.G."/>
            <person name="Floudas D."/>
            <person name="Copeland A."/>
            <person name="Barry K.W."/>
            <person name="Cichocki N."/>
            <person name="Veneault-Fourrey C."/>
            <person name="LaButti K."/>
            <person name="Lindquist E.A."/>
            <person name="Lipzen A."/>
            <person name="Lundell T."/>
            <person name="Morin E."/>
            <person name="Murat C."/>
            <person name="Sun H."/>
            <person name="Tunlid A."/>
            <person name="Henrissat B."/>
            <person name="Grigoriev I.V."/>
            <person name="Hibbett D.S."/>
            <person name="Martin F."/>
            <person name="Nordberg H.P."/>
            <person name="Cantor M.N."/>
            <person name="Hua S.X."/>
        </authorList>
    </citation>
    <scope>NUCLEOTIDE SEQUENCE [LARGE SCALE GENOMIC DNA]</scope>
    <source>
        <strain evidence="2 3">Marx 270</strain>
    </source>
</reference>
<protein>
    <recommendedName>
        <fullName evidence="1">DUF6570 domain-containing protein</fullName>
    </recommendedName>
</protein>
<name>A0A0C3P4P0_PISTI</name>
<dbReference type="InterPro" id="IPR046700">
    <property type="entry name" value="DUF6570"/>
</dbReference>